<sequence length="463" mass="53487">MAIIYAVRERTQSKTAMRKVMDYVVQDKKTMYENENGQRCKLVSGQNCCGDTAFKEFMTTKRQYQKEKGVYFYQYIQSFKPGIHATPQEIHQMGVELAKYFKGYEVQIATHIDRDHWHNHLIVNSVSCETGLKLQFNEKNLEQLRTLSDEICAVHGLDTLKPYQKPKQKPMGAGEYRAAVRGGSYKFKLMNAIDQAMTQSRTREEFIVRMEQMGYQVKWNPHHKYITYTTPEGQRCRDNKLHETKYLKTEMEGYFSAKLRRIEAAQQAGYTGGHPTGTTPADRSSALSAAGQRNTHRPMEHDAGEPDRSHTAVAGIDGIHIHPANRRRRKQYDEELLPERLRQADGSPVEYHTERASADYGEYDFEYGEDDGYDWMEADEYTGALGRKAPAPGHVAHKNESQMGRHRGIDFDDIVALAKAVDDLVNPYNPEEEREKKKKYVPKSDHKKQKKKQHHNHDYELSL</sequence>
<keyword evidence="4" id="KW-1185">Reference proteome</keyword>
<dbReference type="KEGG" id="cth:Cthe_3237"/>
<reference evidence="4" key="1">
    <citation type="submission" date="2007-02" db="EMBL/GenBank/DDBJ databases">
        <title>Complete sequence of Clostridium thermocellum ATCC 27405.</title>
        <authorList>
            <consortium name="US DOE Joint Genome Institute"/>
            <person name="Copeland A."/>
            <person name="Lucas S."/>
            <person name="Lapidus A."/>
            <person name="Barry K."/>
            <person name="Detter J.C."/>
            <person name="Glavina del Rio T."/>
            <person name="Hammon N."/>
            <person name="Israni S."/>
            <person name="Dalin E."/>
            <person name="Tice H."/>
            <person name="Pitluck S."/>
            <person name="Chertkov O."/>
            <person name="Brettin T."/>
            <person name="Bruce D."/>
            <person name="Han C."/>
            <person name="Tapia R."/>
            <person name="Gilna P."/>
            <person name="Schmutz J."/>
            <person name="Larimer F."/>
            <person name="Land M."/>
            <person name="Hauser L."/>
            <person name="Kyrpides N."/>
            <person name="Mikhailova N."/>
            <person name="Wu J.H.D."/>
            <person name="Newcomb M."/>
            <person name="Richardson P."/>
        </authorList>
    </citation>
    <scope>NUCLEOTIDE SEQUENCE [LARGE SCALE GENOMIC DNA]</scope>
    <source>
        <strain evidence="4">ATCC 27405 / DSM 1237 / JCM 9322 / NBRC 103400 / NCIMB 10682 / NRRL B-4536 / VPI 7372</strain>
    </source>
</reference>
<feature type="region of interest" description="Disordered" evidence="1">
    <location>
        <begin position="424"/>
        <end position="463"/>
    </location>
</feature>
<evidence type="ECO:0000259" key="2">
    <source>
        <dbReference type="Pfam" id="PF03432"/>
    </source>
</evidence>
<dbReference type="OrthoDB" id="9762440at2"/>
<dbReference type="STRING" id="203119.Cthe_3237"/>
<accession>A3DKF3</accession>
<feature type="region of interest" description="Disordered" evidence="1">
    <location>
        <begin position="269"/>
        <end position="310"/>
    </location>
</feature>
<gene>
    <name evidence="3" type="ordered locus">Cthe_3237</name>
</gene>
<dbReference type="AlphaFoldDB" id="A3DKF3"/>
<dbReference type="Pfam" id="PF03432">
    <property type="entry name" value="Relaxase"/>
    <property type="match status" value="1"/>
</dbReference>
<evidence type="ECO:0000313" key="3">
    <source>
        <dbReference type="EMBL" id="ABN54432.1"/>
    </source>
</evidence>
<dbReference type="RefSeq" id="WP_020458068.1">
    <property type="nucleotide sequence ID" value="NC_009012.1"/>
</dbReference>
<dbReference type="GeneID" id="35803692"/>
<dbReference type="eggNOG" id="COG3843">
    <property type="taxonomic scope" value="Bacteria"/>
</dbReference>
<dbReference type="Proteomes" id="UP000002145">
    <property type="component" value="Chromosome"/>
</dbReference>
<reference evidence="3 4" key="2">
    <citation type="journal article" date="2013" name="Biotechnol. Biofuels">
        <title>Global transcriptome analysis of Clostridium thermocellum ATCC 27405 during growth on dilute acid pretreated Populus and switchgrass.</title>
        <authorList>
            <person name="Wilson C.M."/>
            <person name="Rodriguez M.Jr."/>
            <person name="Johnson C.M."/>
            <person name="Martin S.L."/>
            <person name="Chu T.M."/>
            <person name="Wolfinger R.D."/>
            <person name="Hauser L.J."/>
            <person name="Land M.L."/>
            <person name="Klingeman D.M."/>
            <person name="Syed M.H."/>
            <person name="Ragauskas A.J."/>
            <person name="Tschaplinski T.J."/>
            <person name="Mielenz J.R."/>
            <person name="Brown S.D."/>
        </authorList>
    </citation>
    <scope>NUCLEOTIDE SEQUENCE [LARGE SCALE GENOMIC DNA]</scope>
    <source>
        <strain evidence="4">ATCC 27405 / DSM 1237 / JCM 9322 / NBRC 103400 / NCIMB 10682 / NRRL B-4536 / VPI 7372</strain>
    </source>
</reference>
<dbReference type="InterPro" id="IPR005094">
    <property type="entry name" value="Endonuclease_MobA/VirD2"/>
</dbReference>
<feature type="compositionally biased region" description="Basic residues" evidence="1">
    <location>
        <begin position="436"/>
        <end position="455"/>
    </location>
</feature>
<feature type="compositionally biased region" description="Basic and acidic residues" evidence="1">
    <location>
        <begin position="297"/>
        <end position="310"/>
    </location>
</feature>
<evidence type="ECO:0000256" key="1">
    <source>
        <dbReference type="SAM" id="MobiDB-lite"/>
    </source>
</evidence>
<feature type="compositionally biased region" description="Polar residues" evidence="1">
    <location>
        <begin position="281"/>
        <end position="293"/>
    </location>
</feature>
<name>A3DKF3_ACET2</name>
<evidence type="ECO:0000313" key="4">
    <source>
        <dbReference type="Proteomes" id="UP000002145"/>
    </source>
</evidence>
<dbReference type="HOGENOM" id="CLU_048418_0_0_9"/>
<dbReference type="EMBL" id="CP000568">
    <property type="protein sequence ID" value="ABN54432.1"/>
    <property type="molecule type" value="Genomic_DNA"/>
</dbReference>
<organism evidence="3 4">
    <name type="scientific">Acetivibrio thermocellus (strain ATCC 27405 / DSM 1237 / JCM 9322 / NBRC 103400 / NCIMB 10682 / NRRL B-4536 / VPI 7372)</name>
    <name type="common">Clostridium thermocellum</name>
    <dbReference type="NCBI Taxonomy" id="203119"/>
    <lineage>
        <taxon>Bacteria</taxon>
        <taxon>Bacillati</taxon>
        <taxon>Bacillota</taxon>
        <taxon>Clostridia</taxon>
        <taxon>Eubacteriales</taxon>
        <taxon>Oscillospiraceae</taxon>
        <taxon>Acetivibrio</taxon>
    </lineage>
</organism>
<protein>
    <submittedName>
        <fullName evidence="3">Relaxase/mobilization nuclease family protein</fullName>
    </submittedName>
</protein>
<feature type="domain" description="MobA/VirD2-like nuclease" evidence="2">
    <location>
        <begin position="27"/>
        <end position="157"/>
    </location>
</feature>
<proteinExistence type="predicted"/>